<keyword evidence="3" id="KW-1185">Reference proteome</keyword>
<reference evidence="2 3" key="1">
    <citation type="submission" date="2019-03" db="EMBL/GenBank/DDBJ databases">
        <title>Genomic Encyclopedia of Type Strains, Phase IV (KMG-IV): sequencing the most valuable type-strain genomes for metagenomic binning, comparative biology and taxonomic classification.</title>
        <authorList>
            <person name="Goeker M."/>
        </authorList>
    </citation>
    <scope>NUCLEOTIDE SEQUENCE [LARGE SCALE GENOMIC DNA]</scope>
    <source>
        <strain evidence="2 3">DSM 25903</strain>
    </source>
</reference>
<feature type="compositionally biased region" description="Basic and acidic residues" evidence="1">
    <location>
        <begin position="26"/>
        <end position="42"/>
    </location>
</feature>
<feature type="compositionally biased region" description="Acidic residues" evidence="1">
    <location>
        <begin position="54"/>
        <end position="65"/>
    </location>
</feature>
<comment type="caution">
    <text evidence="2">The sequence shown here is derived from an EMBL/GenBank/DDBJ whole genome shotgun (WGS) entry which is preliminary data.</text>
</comment>
<sequence length="65" mass="7159">MSMTSDDPADEDGIRPASRPHLRVVSSREGDTEIERPDEGLRRLLRTPQRPSSDDEDDDPGPSAA</sequence>
<dbReference type="Proteomes" id="UP000295122">
    <property type="component" value="Unassembled WGS sequence"/>
</dbReference>
<proteinExistence type="predicted"/>
<gene>
    <name evidence="2" type="ORF">EV668_2795</name>
</gene>
<dbReference type="AlphaFoldDB" id="A0A4R7BVQ7"/>
<evidence type="ECO:0000256" key="1">
    <source>
        <dbReference type="SAM" id="MobiDB-lite"/>
    </source>
</evidence>
<name>A0A4R7BVQ7_9HYPH</name>
<protein>
    <submittedName>
        <fullName evidence="2">Uncharacterized protein</fullName>
    </submittedName>
</protein>
<accession>A0A4R7BVQ7</accession>
<feature type="region of interest" description="Disordered" evidence="1">
    <location>
        <begin position="1"/>
        <end position="65"/>
    </location>
</feature>
<dbReference type="EMBL" id="SNZR01000013">
    <property type="protein sequence ID" value="TDR89958.1"/>
    <property type="molecule type" value="Genomic_DNA"/>
</dbReference>
<evidence type="ECO:0000313" key="2">
    <source>
        <dbReference type="EMBL" id="TDR89958.1"/>
    </source>
</evidence>
<organism evidence="2 3">
    <name type="scientific">Enterovirga rhinocerotis</name>
    <dbReference type="NCBI Taxonomy" id="1339210"/>
    <lineage>
        <taxon>Bacteria</taxon>
        <taxon>Pseudomonadati</taxon>
        <taxon>Pseudomonadota</taxon>
        <taxon>Alphaproteobacteria</taxon>
        <taxon>Hyphomicrobiales</taxon>
        <taxon>Methylobacteriaceae</taxon>
        <taxon>Enterovirga</taxon>
    </lineage>
</organism>
<evidence type="ECO:0000313" key="3">
    <source>
        <dbReference type="Proteomes" id="UP000295122"/>
    </source>
</evidence>